<dbReference type="Proteomes" id="UP000003254">
    <property type="component" value="Unassembled WGS sequence"/>
</dbReference>
<protein>
    <submittedName>
        <fullName evidence="1">Uncharacterized protein</fullName>
    </submittedName>
</protein>
<dbReference type="EMBL" id="ABOU02000017">
    <property type="protein sequence ID" value="EDY33676.1"/>
    <property type="molecule type" value="Genomic_DNA"/>
</dbReference>
<reference evidence="1 2" key="2">
    <citation type="submission" date="2008-08" db="EMBL/GenBank/DDBJ databases">
        <authorList>
            <person name="Fulton L."/>
            <person name="Clifton S."/>
            <person name="Fulton B."/>
            <person name="Xu J."/>
            <person name="Minx P."/>
            <person name="Pepin K.H."/>
            <person name="Johnson M."/>
            <person name="Bhonagiri V."/>
            <person name="Nash W.E."/>
            <person name="Mardis E.R."/>
            <person name="Wilson R.K."/>
        </authorList>
    </citation>
    <scope>NUCLEOTIDE SEQUENCE [LARGE SCALE GENOMIC DNA]</scope>
    <source>
        <strain evidence="1 2">ATCC 29176</strain>
    </source>
</reference>
<organism evidence="1 2">
    <name type="scientific">[Ruminococcus] lactaris ATCC 29176</name>
    <dbReference type="NCBI Taxonomy" id="471875"/>
    <lineage>
        <taxon>Bacteria</taxon>
        <taxon>Bacillati</taxon>
        <taxon>Bacillota</taxon>
        <taxon>Clostridia</taxon>
        <taxon>Lachnospirales</taxon>
        <taxon>Lachnospiraceae</taxon>
        <taxon>Mediterraneibacter</taxon>
    </lineage>
</organism>
<evidence type="ECO:0000313" key="2">
    <source>
        <dbReference type="Proteomes" id="UP000003254"/>
    </source>
</evidence>
<dbReference type="HOGENOM" id="CLU_2976573_0_0_9"/>
<proteinExistence type="predicted"/>
<comment type="caution">
    <text evidence="1">The sequence shown here is derived from an EMBL/GenBank/DDBJ whole genome shotgun (WGS) entry which is preliminary data.</text>
</comment>
<accession>B5CLV8</accession>
<evidence type="ECO:0000313" key="1">
    <source>
        <dbReference type="EMBL" id="EDY33676.1"/>
    </source>
</evidence>
<gene>
    <name evidence="1" type="ORF">RUMLAC_00432</name>
</gene>
<reference evidence="1 2" key="1">
    <citation type="submission" date="2008-08" db="EMBL/GenBank/DDBJ databases">
        <title>Draft genome sequence of Ruminococcus lactaris ATCC 29176.</title>
        <authorList>
            <person name="Sudarsanam P."/>
            <person name="Ley R."/>
            <person name="Guruge J."/>
            <person name="Turnbaugh P.J."/>
            <person name="Mahowald M."/>
            <person name="Liep D."/>
            <person name="Gordon J."/>
        </authorList>
    </citation>
    <scope>NUCLEOTIDE SEQUENCE [LARGE SCALE GENOMIC DNA]</scope>
    <source>
        <strain evidence="1 2">ATCC 29176</strain>
    </source>
</reference>
<name>B5CLV8_9FIRM</name>
<dbReference type="AlphaFoldDB" id="B5CLV8"/>
<keyword evidence="2" id="KW-1185">Reference proteome</keyword>
<sequence>MSGSKAPDFDAYGLLRATHSHNPTIFCMILMSGIKWINELYALPCIRTYRFNIIPRSW</sequence>